<name>A0A1G6Z272_9PSEU</name>
<reference evidence="1 2" key="1">
    <citation type="submission" date="2016-10" db="EMBL/GenBank/DDBJ databases">
        <authorList>
            <person name="de Groot N.N."/>
        </authorList>
    </citation>
    <scope>NUCLEOTIDE SEQUENCE [LARGE SCALE GENOMIC DNA]</scope>
    <source>
        <strain evidence="1 2">CGMCC 4.5506</strain>
    </source>
</reference>
<dbReference type="Proteomes" id="UP000199494">
    <property type="component" value="Unassembled WGS sequence"/>
</dbReference>
<evidence type="ECO:0000313" key="1">
    <source>
        <dbReference type="EMBL" id="SDD96393.1"/>
    </source>
</evidence>
<keyword evidence="2" id="KW-1185">Reference proteome</keyword>
<organism evidence="1 2">
    <name type="scientific">Prauserella marina</name>
    <dbReference type="NCBI Taxonomy" id="530584"/>
    <lineage>
        <taxon>Bacteria</taxon>
        <taxon>Bacillati</taxon>
        <taxon>Actinomycetota</taxon>
        <taxon>Actinomycetes</taxon>
        <taxon>Pseudonocardiales</taxon>
        <taxon>Pseudonocardiaceae</taxon>
        <taxon>Prauserella</taxon>
    </lineage>
</organism>
<protein>
    <submittedName>
        <fullName evidence="1">Uncharacterized protein</fullName>
    </submittedName>
</protein>
<accession>A0A1G6Z272</accession>
<dbReference type="AlphaFoldDB" id="A0A1G6Z272"/>
<evidence type="ECO:0000313" key="2">
    <source>
        <dbReference type="Proteomes" id="UP000199494"/>
    </source>
</evidence>
<dbReference type="EMBL" id="FMZE01000015">
    <property type="protein sequence ID" value="SDD96393.1"/>
    <property type="molecule type" value="Genomic_DNA"/>
</dbReference>
<sequence>MSGADTLFELQHTGPTPMCWSYGMGAKSTAQKETE</sequence>
<gene>
    <name evidence="1" type="ORF">SAMN05421630_11565</name>
</gene>
<proteinExistence type="predicted"/>